<comment type="subcellular location">
    <subcellularLocation>
        <location evidence="1">Cell membrane</location>
        <topology evidence="1">Multi-pass membrane protein</topology>
    </subcellularLocation>
</comment>
<dbReference type="CDD" id="cd06853">
    <property type="entry name" value="GT_WecA_like"/>
    <property type="match status" value="1"/>
</dbReference>
<evidence type="ECO:0000256" key="1">
    <source>
        <dbReference type="ARBA" id="ARBA00004651"/>
    </source>
</evidence>
<keyword evidence="4 7" id="KW-0812">Transmembrane</keyword>
<evidence type="ECO:0000256" key="5">
    <source>
        <dbReference type="ARBA" id="ARBA00022989"/>
    </source>
</evidence>
<evidence type="ECO:0000256" key="2">
    <source>
        <dbReference type="ARBA" id="ARBA00022475"/>
    </source>
</evidence>
<accession>A0ABT8RCS4</accession>
<dbReference type="PANTHER" id="PTHR22926:SF3">
    <property type="entry name" value="UNDECAPRENYL-PHOSPHATE ALPHA-N-ACETYLGLUCOSAMINYL 1-PHOSPHATE TRANSFERASE"/>
    <property type="match status" value="1"/>
</dbReference>
<keyword evidence="2" id="KW-1003">Cell membrane</keyword>
<feature type="transmembrane region" description="Helical" evidence="7">
    <location>
        <begin position="139"/>
        <end position="157"/>
    </location>
</feature>
<feature type="transmembrane region" description="Helical" evidence="7">
    <location>
        <begin position="25"/>
        <end position="44"/>
    </location>
</feature>
<keyword evidence="5 7" id="KW-1133">Transmembrane helix</keyword>
<name>A0ABT8RCS4_9BACT</name>
<dbReference type="EC" id="2.7.8.-" evidence="8"/>
<dbReference type="InterPro" id="IPR018480">
    <property type="entry name" value="PNAcMuramoyl-5peptid_Trfase_CS"/>
</dbReference>
<evidence type="ECO:0000256" key="7">
    <source>
        <dbReference type="SAM" id="Phobius"/>
    </source>
</evidence>
<feature type="transmembrane region" description="Helical" evidence="7">
    <location>
        <begin position="301"/>
        <end position="320"/>
    </location>
</feature>
<evidence type="ECO:0000256" key="6">
    <source>
        <dbReference type="ARBA" id="ARBA00023136"/>
    </source>
</evidence>
<feature type="transmembrane region" description="Helical" evidence="7">
    <location>
        <begin position="193"/>
        <end position="211"/>
    </location>
</feature>
<dbReference type="PROSITE" id="PS01348">
    <property type="entry name" value="MRAY_2"/>
    <property type="match status" value="1"/>
</dbReference>
<feature type="transmembrane region" description="Helical" evidence="7">
    <location>
        <begin position="276"/>
        <end position="295"/>
    </location>
</feature>
<dbReference type="EMBL" id="JAUKPO010000022">
    <property type="protein sequence ID" value="MDO1449809.1"/>
    <property type="molecule type" value="Genomic_DNA"/>
</dbReference>
<dbReference type="Proteomes" id="UP001168528">
    <property type="component" value="Unassembled WGS sequence"/>
</dbReference>
<keyword evidence="3 8" id="KW-0808">Transferase</keyword>
<keyword evidence="9" id="KW-1185">Reference proteome</keyword>
<feature type="transmembrane region" description="Helical" evidence="7">
    <location>
        <begin position="81"/>
        <end position="99"/>
    </location>
</feature>
<dbReference type="RefSeq" id="WP_302040612.1">
    <property type="nucleotide sequence ID" value="NZ_JAUKPO010000022.1"/>
</dbReference>
<evidence type="ECO:0000313" key="8">
    <source>
        <dbReference type="EMBL" id="MDO1449809.1"/>
    </source>
</evidence>
<reference evidence="8" key="1">
    <citation type="submission" date="2023-07" db="EMBL/GenBank/DDBJ databases">
        <title>The genome sequence of Rhodocytophaga aerolata KACC 12507.</title>
        <authorList>
            <person name="Zhang X."/>
        </authorList>
    </citation>
    <scope>NUCLEOTIDE SEQUENCE</scope>
    <source>
        <strain evidence="8">KACC 12507</strain>
    </source>
</reference>
<dbReference type="InterPro" id="IPR000715">
    <property type="entry name" value="Glycosyl_transferase_4"/>
</dbReference>
<comment type="caution">
    <text evidence="8">The sequence shown here is derived from an EMBL/GenBank/DDBJ whole genome shotgun (WGS) entry which is preliminary data.</text>
</comment>
<feature type="transmembrane region" description="Helical" evidence="7">
    <location>
        <begin position="111"/>
        <end position="132"/>
    </location>
</feature>
<feature type="transmembrane region" description="Helical" evidence="7">
    <location>
        <begin position="163"/>
        <end position="181"/>
    </location>
</feature>
<dbReference type="PANTHER" id="PTHR22926">
    <property type="entry name" value="PHOSPHO-N-ACETYLMURAMOYL-PENTAPEPTIDE-TRANSFERASE"/>
    <property type="match status" value="1"/>
</dbReference>
<feature type="transmembrane region" description="Helical" evidence="7">
    <location>
        <begin position="50"/>
        <end position="69"/>
    </location>
</feature>
<evidence type="ECO:0000256" key="4">
    <source>
        <dbReference type="ARBA" id="ARBA00022692"/>
    </source>
</evidence>
<feature type="transmembrane region" description="Helical" evidence="7">
    <location>
        <begin position="217"/>
        <end position="238"/>
    </location>
</feature>
<keyword evidence="6 7" id="KW-0472">Membrane</keyword>
<evidence type="ECO:0000313" key="9">
    <source>
        <dbReference type="Proteomes" id="UP001168528"/>
    </source>
</evidence>
<organism evidence="8 9">
    <name type="scientific">Rhodocytophaga aerolata</name>
    <dbReference type="NCBI Taxonomy" id="455078"/>
    <lineage>
        <taxon>Bacteria</taxon>
        <taxon>Pseudomonadati</taxon>
        <taxon>Bacteroidota</taxon>
        <taxon>Cytophagia</taxon>
        <taxon>Cytophagales</taxon>
        <taxon>Rhodocytophagaceae</taxon>
        <taxon>Rhodocytophaga</taxon>
    </lineage>
</organism>
<proteinExistence type="predicted"/>
<evidence type="ECO:0000256" key="3">
    <source>
        <dbReference type="ARBA" id="ARBA00022679"/>
    </source>
</evidence>
<sequence length="338" mass="37453">MVLRVARIRNLFDEPDSRKIHKKTIPALGGVAIFSGLFFSIIFWSQPELFIHLRWVILSLVIMFLLGLKDDIVSIDPYKKLFGQIVASLLLVVWGEIQINNLHGLFGLYELLPAVSVGLTIFVIIVIVNAFNLIDGIDGLAGGIGVIASLIFGIFFLLADHPILSLIAFSLTGALLAFLRYNFSPAQIFMGDGGSLVVGLVLSILTVRLLNIEVIPLFGQVILPTPAIALSILIIPLADTLRVFIIRIWQGKSPFHADRNHLHHQLLNLGFNHRKAAGVLYGTNIFFIIFCFTFIDAELNFLFFMTITLATILSQIPYVLSSKNKKLSSKEEVIMDAA</sequence>
<dbReference type="Pfam" id="PF00953">
    <property type="entry name" value="Glycos_transf_4"/>
    <property type="match status" value="1"/>
</dbReference>
<dbReference type="GO" id="GO:0016740">
    <property type="term" value="F:transferase activity"/>
    <property type="evidence" value="ECO:0007669"/>
    <property type="project" value="UniProtKB-KW"/>
</dbReference>
<gene>
    <name evidence="8" type="ORF">Q0590_26255</name>
</gene>
<protein>
    <submittedName>
        <fullName evidence="8">MraY family glycosyltransferase</fullName>
        <ecNumber evidence="8">2.7.8.-</ecNumber>
    </submittedName>
</protein>